<dbReference type="InterPro" id="IPR036365">
    <property type="entry name" value="PGBD-like_sf"/>
</dbReference>
<sequence>MILLGKGAPLTAPGFTSVCTQLGVGAAEVWALAFTEADYPYSGFWADRRPQILYEQHIFSRLTNGIYDKQAPDISNPKQGNYGASGDNQYIRLRKAMDLNVDAAVQSASWGIGQVLGENYEAVGASSPEDFVSKMLASEDQQLLAAANEILSHKTVSVSGFLATHDWPNFAYYYNGSNYAASGYDKHLSSWYAKFSTGALPDIRVRAAQIYLMYLGYNPNVIDGIWGPRTASAVSAFQKDMGDPVTGQIDDPTLQQLINANA</sequence>
<dbReference type="Pfam" id="PF11860">
    <property type="entry name" value="Muramidase"/>
    <property type="match status" value="1"/>
</dbReference>
<feature type="domain" description="N-acetylmuramidase" evidence="2">
    <location>
        <begin position="27"/>
        <end position="195"/>
    </location>
</feature>
<evidence type="ECO:0000259" key="2">
    <source>
        <dbReference type="Pfam" id="PF11860"/>
    </source>
</evidence>
<dbReference type="SUPFAM" id="SSF47090">
    <property type="entry name" value="PGBD-like"/>
    <property type="match status" value="1"/>
</dbReference>
<name>A0AAP5UTY3_9BURK</name>
<comment type="caution">
    <text evidence="3">The sequence shown here is derived from an EMBL/GenBank/DDBJ whole genome shotgun (WGS) entry which is preliminary data.</text>
</comment>
<dbReference type="InterPro" id="IPR036366">
    <property type="entry name" value="PGBDSf"/>
</dbReference>
<dbReference type="RefSeq" id="WP_167440634.1">
    <property type="nucleotide sequence ID" value="NZ_JANSLM010000004.1"/>
</dbReference>
<reference evidence="3" key="1">
    <citation type="submission" date="2022-08" db="EMBL/GenBank/DDBJ databases">
        <authorList>
            <person name="Kim S.-J."/>
        </authorList>
    </citation>
    <scope>NUCLEOTIDE SEQUENCE</scope>
    <source>
        <strain evidence="3">KJ</strain>
    </source>
</reference>
<evidence type="ECO:0000313" key="3">
    <source>
        <dbReference type="EMBL" id="MDT8838316.1"/>
    </source>
</evidence>
<dbReference type="Gene3D" id="1.10.101.10">
    <property type="entry name" value="PGBD-like superfamily/PGBD"/>
    <property type="match status" value="1"/>
</dbReference>
<dbReference type="Pfam" id="PF01471">
    <property type="entry name" value="PG_binding_1"/>
    <property type="match status" value="1"/>
</dbReference>
<proteinExistence type="predicted"/>
<dbReference type="InterPro" id="IPR024408">
    <property type="entry name" value="Muramidase"/>
</dbReference>
<feature type="domain" description="Peptidoglycan binding-like" evidence="1">
    <location>
        <begin position="204"/>
        <end position="257"/>
    </location>
</feature>
<protein>
    <submittedName>
        <fullName evidence="3">N-acetylmuramidase domain-containing protein</fullName>
    </submittedName>
</protein>
<dbReference type="EMBL" id="JANSLM010000004">
    <property type="protein sequence ID" value="MDT8838316.1"/>
    <property type="molecule type" value="Genomic_DNA"/>
</dbReference>
<dbReference type="Proteomes" id="UP001246473">
    <property type="component" value="Unassembled WGS sequence"/>
</dbReference>
<organism evidence="3 4">
    <name type="scientific">Paraburkholderia fungorum</name>
    <dbReference type="NCBI Taxonomy" id="134537"/>
    <lineage>
        <taxon>Bacteria</taxon>
        <taxon>Pseudomonadati</taxon>
        <taxon>Pseudomonadota</taxon>
        <taxon>Betaproteobacteria</taxon>
        <taxon>Burkholderiales</taxon>
        <taxon>Burkholderiaceae</taxon>
        <taxon>Paraburkholderia</taxon>
    </lineage>
</organism>
<accession>A0AAP5UTY3</accession>
<evidence type="ECO:0000259" key="1">
    <source>
        <dbReference type="Pfam" id="PF01471"/>
    </source>
</evidence>
<dbReference type="InterPro" id="IPR002477">
    <property type="entry name" value="Peptidoglycan-bd-like"/>
</dbReference>
<evidence type="ECO:0000313" key="4">
    <source>
        <dbReference type="Proteomes" id="UP001246473"/>
    </source>
</evidence>
<dbReference type="AlphaFoldDB" id="A0AAP5UTY3"/>
<gene>
    <name evidence="3" type="ORF">ParKJ_12915</name>
</gene>